<dbReference type="Proteomes" id="UP000010319">
    <property type="component" value="Unassembled WGS sequence"/>
</dbReference>
<comment type="caution">
    <text evidence="1">The sequence shown here is derived from an EMBL/GenBank/DDBJ whole genome shotgun (WGS) entry which is preliminary data.</text>
</comment>
<reference evidence="1" key="1">
    <citation type="submission" date="2008-12" db="EMBL/GenBank/DDBJ databases">
        <title>Annotation of the Yersinia bercovieri ATCC 43970 genome.</title>
        <authorList>
            <person name="Read T.D."/>
            <person name="Akmal A."/>
            <person name="Bishop-Lilly K."/>
            <person name="Chen P.E."/>
            <person name="Cook C."/>
            <person name="Kiley M.P."/>
            <person name="Lentz S."/>
            <person name="Mateczun A."/>
            <person name="Nagarajan N."/>
            <person name="Nolan N."/>
            <person name="Osborne B.I."/>
            <person name="Pop M."/>
            <person name="Sozhamannan S."/>
            <person name="Stewart A.C."/>
            <person name="Sulakvelidze A."/>
            <person name="Thomason B."/>
            <person name="Willner K."/>
            <person name="Zwick M.E."/>
        </authorList>
    </citation>
    <scope>NUCLEOTIDE SEQUENCE [LARGE SCALE GENOMIC DNA]</scope>
    <source>
        <strain evidence="1">ATCC 43970</strain>
    </source>
</reference>
<dbReference type="NCBIfam" id="NF041262">
    <property type="entry name" value="colicin_Z_Cterm"/>
    <property type="match status" value="1"/>
</dbReference>
<keyword evidence="2" id="KW-1185">Reference proteome</keyword>
<organism evidence="1 2">
    <name type="scientific">Yersinia bercovieri ATCC 43970</name>
    <dbReference type="NCBI Taxonomy" id="349968"/>
    <lineage>
        <taxon>Bacteria</taxon>
        <taxon>Pseudomonadati</taxon>
        <taxon>Pseudomonadota</taxon>
        <taxon>Gammaproteobacteria</taxon>
        <taxon>Enterobacterales</taxon>
        <taxon>Yersiniaceae</taxon>
        <taxon>Yersinia</taxon>
    </lineage>
</organism>
<evidence type="ECO:0000313" key="1">
    <source>
        <dbReference type="EMBL" id="EEQ05116.1"/>
    </source>
</evidence>
<evidence type="ECO:0000313" key="2">
    <source>
        <dbReference type="Proteomes" id="UP000010319"/>
    </source>
</evidence>
<accession>A0ABM9XUQ7</accession>
<name>A0ABM9XUQ7_YERBE</name>
<protein>
    <submittedName>
        <fullName evidence="1">Uncharacterized protein</fullName>
    </submittedName>
</protein>
<gene>
    <name evidence="1" type="ORF">yberc0001_36880</name>
</gene>
<sequence>MEIEYATETHMQLVYTQGPGEFQISNNNGTGTDRIRFKSHTVGQVIKVNF</sequence>
<dbReference type="EMBL" id="AALC02000072">
    <property type="protein sequence ID" value="EEQ05116.1"/>
    <property type="molecule type" value="Genomic_DNA"/>
</dbReference>
<proteinExistence type="predicted"/>